<dbReference type="EMBL" id="JAVDSJ010000004">
    <property type="protein sequence ID" value="MDR6585010.1"/>
    <property type="molecule type" value="Genomic_DNA"/>
</dbReference>
<feature type="transmembrane region" description="Helical" evidence="1">
    <location>
        <begin position="6"/>
        <end position="24"/>
    </location>
</feature>
<evidence type="ECO:0000313" key="2">
    <source>
        <dbReference type="EMBL" id="MDR6585010.1"/>
    </source>
</evidence>
<dbReference type="Proteomes" id="UP001260715">
    <property type="component" value="Unassembled WGS sequence"/>
</dbReference>
<comment type="caution">
    <text evidence="2">The sequence shown here is derived from an EMBL/GenBank/DDBJ whole genome shotgun (WGS) entry which is preliminary data.</text>
</comment>
<evidence type="ECO:0000313" key="3">
    <source>
        <dbReference type="Proteomes" id="UP001260715"/>
    </source>
</evidence>
<dbReference type="RefSeq" id="WP_255411868.1">
    <property type="nucleotide sequence ID" value="NZ_CP049139.1"/>
</dbReference>
<organism evidence="2 3">
    <name type="scientific">Herbaspirillum frisingense</name>
    <dbReference type="NCBI Taxonomy" id="92645"/>
    <lineage>
        <taxon>Bacteria</taxon>
        <taxon>Pseudomonadati</taxon>
        <taxon>Pseudomonadota</taxon>
        <taxon>Betaproteobacteria</taxon>
        <taxon>Burkholderiales</taxon>
        <taxon>Oxalobacteraceae</taxon>
        <taxon>Herbaspirillum</taxon>
    </lineage>
</organism>
<protein>
    <submittedName>
        <fullName evidence="2">Preprotein translocase subunit SecG</fullName>
    </submittedName>
</protein>
<proteinExistence type="predicted"/>
<name>A0ABU1PH08_9BURK</name>
<gene>
    <name evidence="2" type="ORF">J2W50_003226</name>
</gene>
<sequence length="42" mass="4899">MDGLDRITLVLLVVLVVVALLFPLTEGRAKHRERQRQDKREN</sequence>
<keyword evidence="1" id="KW-0812">Transmembrane</keyword>
<keyword evidence="3" id="KW-1185">Reference proteome</keyword>
<keyword evidence="1" id="KW-1133">Transmembrane helix</keyword>
<evidence type="ECO:0000256" key="1">
    <source>
        <dbReference type="SAM" id="Phobius"/>
    </source>
</evidence>
<keyword evidence="1" id="KW-0472">Membrane</keyword>
<reference evidence="2 3" key="1">
    <citation type="submission" date="2023-07" db="EMBL/GenBank/DDBJ databases">
        <title>Sorghum-associated microbial communities from plants grown in Nebraska, USA.</title>
        <authorList>
            <person name="Schachtman D."/>
        </authorList>
    </citation>
    <scope>NUCLEOTIDE SEQUENCE [LARGE SCALE GENOMIC DNA]</scope>
    <source>
        <strain evidence="2 3">596</strain>
    </source>
</reference>
<accession>A0ABU1PH08</accession>